<evidence type="ECO:0000256" key="1">
    <source>
        <dbReference type="SAM" id="SignalP"/>
    </source>
</evidence>
<feature type="chain" id="PRO_5012307862" evidence="1">
    <location>
        <begin position="20"/>
        <end position="131"/>
    </location>
</feature>
<evidence type="ECO:0000313" key="3">
    <source>
        <dbReference type="Proteomes" id="UP000198287"/>
    </source>
</evidence>
<reference evidence="2 3" key="1">
    <citation type="submission" date="2015-12" db="EMBL/GenBank/DDBJ databases">
        <title>The genome of Folsomia candida.</title>
        <authorList>
            <person name="Faddeeva A."/>
            <person name="Derks M.F."/>
            <person name="Anvar Y."/>
            <person name="Smit S."/>
            <person name="Van Straalen N."/>
            <person name="Roelofs D."/>
        </authorList>
    </citation>
    <scope>NUCLEOTIDE SEQUENCE [LARGE SCALE GENOMIC DNA]</scope>
    <source>
        <strain evidence="2 3">VU population</strain>
        <tissue evidence="2">Whole body</tissue>
    </source>
</reference>
<dbReference type="Proteomes" id="UP000198287">
    <property type="component" value="Unassembled WGS sequence"/>
</dbReference>
<proteinExistence type="predicted"/>
<feature type="signal peptide" evidence="1">
    <location>
        <begin position="1"/>
        <end position="19"/>
    </location>
</feature>
<keyword evidence="3" id="KW-1185">Reference proteome</keyword>
<evidence type="ECO:0000313" key="2">
    <source>
        <dbReference type="EMBL" id="OXA39848.1"/>
    </source>
</evidence>
<gene>
    <name evidence="2" type="ORF">Fcan01_25346</name>
</gene>
<organism evidence="2 3">
    <name type="scientific">Folsomia candida</name>
    <name type="common">Springtail</name>
    <dbReference type="NCBI Taxonomy" id="158441"/>
    <lineage>
        <taxon>Eukaryota</taxon>
        <taxon>Metazoa</taxon>
        <taxon>Ecdysozoa</taxon>
        <taxon>Arthropoda</taxon>
        <taxon>Hexapoda</taxon>
        <taxon>Collembola</taxon>
        <taxon>Entomobryomorpha</taxon>
        <taxon>Isotomoidea</taxon>
        <taxon>Isotomidae</taxon>
        <taxon>Proisotominae</taxon>
        <taxon>Folsomia</taxon>
    </lineage>
</organism>
<comment type="caution">
    <text evidence="2">The sequence shown here is derived from an EMBL/GenBank/DDBJ whole genome shotgun (WGS) entry which is preliminary data.</text>
</comment>
<keyword evidence="1" id="KW-0732">Signal</keyword>
<dbReference type="CDD" id="cd00161">
    <property type="entry name" value="beta-trefoil_Ricin-like"/>
    <property type="match status" value="1"/>
</dbReference>
<dbReference type="SUPFAM" id="SSF50370">
    <property type="entry name" value="Ricin B-like lectins"/>
    <property type="match status" value="1"/>
</dbReference>
<name>A0A226D4T7_FOLCA</name>
<dbReference type="EMBL" id="LNIX01000036">
    <property type="protein sequence ID" value="OXA39848.1"/>
    <property type="molecule type" value="Genomic_DNA"/>
</dbReference>
<dbReference type="Gene3D" id="2.80.10.50">
    <property type="match status" value="1"/>
</dbReference>
<dbReference type="PROSITE" id="PS50231">
    <property type="entry name" value="RICIN_B_LECTIN"/>
    <property type="match status" value="1"/>
</dbReference>
<sequence length="131" mass="14723">MGKIALLLLVVFLANCASGSEPHFKGRMARTATIVRYFHFVNKLTGYCLQAGSSTGYGVVENEDRAVIMPCDGGEPTQIFSNADYYGVGTEQFKDLSSGKCLTMEVDTSEVYMYDCGYYNDNQWWDMFRGW</sequence>
<protein>
    <submittedName>
        <fullName evidence="2">Uncharacterized protein</fullName>
    </submittedName>
</protein>
<dbReference type="AlphaFoldDB" id="A0A226D4T7"/>
<accession>A0A226D4T7</accession>
<dbReference type="InterPro" id="IPR035992">
    <property type="entry name" value="Ricin_B-like_lectins"/>
</dbReference>